<dbReference type="PANTHER" id="PTHR11736">
    <property type="entry name" value="MELANOMA-ASSOCIATED ANTIGEN MAGE ANTIGEN"/>
    <property type="match status" value="1"/>
</dbReference>
<evidence type="ECO:0000313" key="4">
    <source>
        <dbReference type="Proteomes" id="UP001607303"/>
    </source>
</evidence>
<evidence type="ECO:0000256" key="1">
    <source>
        <dbReference type="SAM" id="MobiDB-lite"/>
    </source>
</evidence>
<organism evidence="3 4">
    <name type="scientific">Vespula maculifrons</name>
    <name type="common">Eastern yellow jacket</name>
    <name type="synonym">Wasp</name>
    <dbReference type="NCBI Taxonomy" id="7453"/>
    <lineage>
        <taxon>Eukaryota</taxon>
        <taxon>Metazoa</taxon>
        <taxon>Ecdysozoa</taxon>
        <taxon>Arthropoda</taxon>
        <taxon>Hexapoda</taxon>
        <taxon>Insecta</taxon>
        <taxon>Pterygota</taxon>
        <taxon>Neoptera</taxon>
        <taxon>Endopterygota</taxon>
        <taxon>Hymenoptera</taxon>
        <taxon>Apocrita</taxon>
        <taxon>Aculeata</taxon>
        <taxon>Vespoidea</taxon>
        <taxon>Vespidae</taxon>
        <taxon>Vespinae</taxon>
        <taxon>Vespula</taxon>
    </lineage>
</organism>
<feature type="compositionally biased region" description="Basic and acidic residues" evidence="1">
    <location>
        <begin position="87"/>
        <end position="98"/>
    </location>
</feature>
<feature type="compositionally biased region" description="Basic residues" evidence="1">
    <location>
        <begin position="99"/>
        <end position="110"/>
    </location>
</feature>
<dbReference type="PROSITE" id="PS50838">
    <property type="entry name" value="MAGE"/>
    <property type="match status" value="1"/>
</dbReference>
<evidence type="ECO:0000259" key="2">
    <source>
        <dbReference type="PROSITE" id="PS50838"/>
    </source>
</evidence>
<feature type="compositionally biased region" description="Basic and acidic residues" evidence="1">
    <location>
        <begin position="284"/>
        <end position="293"/>
    </location>
</feature>
<proteinExistence type="predicted"/>
<feature type="domain" description="MAGE" evidence="2">
    <location>
        <begin position="339"/>
        <end position="535"/>
    </location>
</feature>
<name>A0ABD2CX70_VESMC</name>
<dbReference type="Gene3D" id="1.10.10.1200">
    <property type="entry name" value="MAGE homology domain, winged helix WH1 motif"/>
    <property type="match status" value="1"/>
</dbReference>
<dbReference type="Pfam" id="PF01454">
    <property type="entry name" value="MAGE"/>
    <property type="match status" value="1"/>
</dbReference>
<reference evidence="3 4" key="1">
    <citation type="journal article" date="2024" name="Ann. Entomol. Soc. Am.">
        <title>Genomic analyses of the southern and eastern yellowjacket wasps (Hymenoptera: Vespidae) reveal evolutionary signatures of social life.</title>
        <authorList>
            <person name="Catto M.A."/>
            <person name="Caine P.B."/>
            <person name="Orr S.E."/>
            <person name="Hunt B.G."/>
            <person name="Goodisman M.A.D."/>
        </authorList>
    </citation>
    <scope>NUCLEOTIDE SEQUENCE [LARGE SCALE GENOMIC DNA]</scope>
    <source>
        <strain evidence="3">232</strain>
        <tissue evidence="3">Head and thorax</tissue>
    </source>
</reference>
<gene>
    <name evidence="3" type="ORF">V1477_001792</name>
</gene>
<feature type="region of interest" description="Disordered" evidence="1">
    <location>
        <begin position="137"/>
        <end position="194"/>
    </location>
</feature>
<feature type="compositionally biased region" description="Acidic residues" evidence="1">
    <location>
        <begin position="258"/>
        <end position="267"/>
    </location>
</feature>
<dbReference type="Proteomes" id="UP001607303">
    <property type="component" value="Unassembled WGS sequence"/>
</dbReference>
<keyword evidence="4" id="KW-1185">Reference proteome</keyword>
<feature type="compositionally biased region" description="Polar residues" evidence="1">
    <location>
        <begin position="294"/>
        <end position="305"/>
    </location>
</feature>
<dbReference type="FunFam" id="1.10.10.1210:FF:000001">
    <property type="entry name" value="melanoma-associated antigen D1"/>
    <property type="match status" value="1"/>
</dbReference>
<feature type="region of interest" description="Disordered" evidence="1">
    <location>
        <begin position="84"/>
        <end position="110"/>
    </location>
</feature>
<dbReference type="InterPro" id="IPR041899">
    <property type="entry name" value="MAGE_WH2"/>
</dbReference>
<dbReference type="SMART" id="SM01373">
    <property type="entry name" value="MAGE"/>
    <property type="match status" value="1"/>
</dbReference>
<dbReference type="EMBL" id="JAYRBN010000026">
    <property type="protein sequence ID" value="KAL2749721.1"/>
    <property type="molecule type" value="Genomic_DNA"/>
</dbReference>
<evidence type="ECO:0000313" key="3">
    <source>
        <dbReference type="EMBL" id="KAL2749721.1"/>
    </source>
</evidence>
<feature type="compositionally biased region" description="Low complexity" evidence="1">
    <location>
        <begin position="306"/>
        <end position="316"/>
    </location>
</feature>
<dbReference type="AlphaFoldDB" id="A0ABD2CX70"/>
<feature type="region of interest" description="Disordered" evidence="1">
    <location>
        <begin position="255"/>
        <end position="320"/>
    </location>
</feature>
<dbReference type="PANTHER" id="PTHR11736:SF14">
    <property type="entry name" value="NSE3 HOMOLOG, SMC5-SMC6 COMPLEX COMPONENT"/>
    <property type="match status" value="1"/>
</dbReference>
<dbReference type="InterPro" id="IPR037445">
    <property type="entry name" value="MAGE"/>
</dbReference>
<sequence length="542" mass="62509">MLISTVARTICLSGEFEPVAAGNSKAVVLIGTLHARAPTPTTTTMTTTTTTTTATLRRTRIVARPLKLVKTKKEKEEPMVLRGIKKRREEMKKKEKEEKKKKKKKKKKKRWRWWWRRALGTANRQLEASYRTAAKKGEPAAPMPYNLVHSQNSGNSKDPLRSLHSPPTAVPQRLGTLGDPSFGPHKTRRRTRSLSVPIKPYWRGPEEVPVGEEKLHIRGSGPLLFSPSSPKSNRTHPTPVLFPNRLRRLTKTDINEYSSEEEEDDEVMYQSTSSGVRKYLSQDTGERQMKKNESSYNTRVSGRNALSQGSSSLYSEESNKRLRRTDTKSISLQEEIDLAGRVIRYIFTVEKKKHVIPKLHIVKSILEGSAKNFRQIIERVKSLLSQVFGYQLVDIGNGKYILVNEIKNNIPHLKFTKSIKAEQVLLFIILAHIFMYEDTCTEETLWDFLRHLEIVKEDNFQHDYFGDVKKLVTVDFVAQQYLEKAIVYKGESQKYEYKWGPRAEYEVSRRDVLEFMSRVYEGRSIDSWPLQYQTMLAKEQSS</sequence>
<dbReference type="Gene3D" id="1.10.10.1210">
    <property type="entry name" value="MAGE homology domain, winged helix WH2 motif"/>
    <property type="match status" value="1"/>
</dbReference>
<protein>
    <submittedName>
        <fullName evidence="3">Non-structural maintenance of chromosomes element 3 isoform X2</fullName>
    </submittedName>
</protein>
<dbReference type="InterPro" id="IPR002190">
    <property type="entry name" value="MHD_dom"/>
</dbReference>
<comment type="caution">
    <text evidence="3">The sequence shown here is derived from an EMBL/GenBank/DDBJ whole genome shotgun (WGS) entry which is preliminary data.</text>
</comment>
<dbReference type="InterPro" id="IPR041898">
    <property type="entry name" value="MAGE_WH1"/>
</dbReference>
<accession>A0ABD2CX70</accession>